<feature type="non-terminal residue" evidence="2">
    <location>
        <position position="56"/>
    </location>
</feature>
<sequence>DRPARGRARTPLPAHAMARRARPRLRPPVHRPRPRRVEAPQALPSRRRRSRRRGPD</sequence>
<reference evidence="2" key="1">
    <citation type="submission" date="2020-02" db="EMBL/GenBank/DDBJ databases">
        <authorList>
            <person name="Meier V. D."/>
        </authorList>
    </citation>
    <scope>NUCLEOTIDE SEQUENCE</scope>
    <source>
        <strain evidence="2">AVDCRST_MAG85</strain>
    </source>
</reference>
<gene>
    <name evidence="2" type="ORF">AVDCRST_MAG85-518</name>
</gene>
<feature type="non-terminal residue" evidence="2">
    <location>
        <position position="1"/>
    </location>
</feature>
<name>A0A6J4RY21_9ACTN</name>
<protein>
    <submittedName>
        <fullName evidence="2">Uncharacterized protein</fullName>
    </submittedName>
</protein>
<dbReference type="EMBL" id="CADCVT010000055">
    <property type="protein sequence ID" value="CAA9478648.1"/>
    <property type="molecule type" value="Genomic_DNA"/>
</dbReference>
<feature type="region of interest" description="Disordered" evidence="1">
    <location>
        <begin position="1"/>
        <end position="56"/>
    </location>
</feature>
<accession>A0A6J4RY21</accession>
<evidence type="ECO:0000313" key="2">
    <source>
        <dbReference type="EMBL" id="CAA9478648.1"/>
    </source>
</evidence>
<organism evidence="2">
    <name type="scientific">uncultured Solirubrobacteraceae bacterium</name>
    <dbReference type="NCBI Taxonomy" id="1162706"/>
    <lineage>
        <taxon>Bacteria</taxon>
        <taxon>Bacillati</taxon>
        <taxon>Actinomycetota</taxon>
        <taxon>Thermoleophilia</taxon>
        <taxon>Solirubrobacterales</taxon>
        <taxon>Solirubrobacteraceae</taxon>
        <taxon>environmental samples</taxon>
    </lineage>
</organism>
<evidence type="ECO:0000256" key="1">
    <source>
        <dbReference type="SAM" id="MobiDB-lite"/>
    </source>
</evidence>
<proteinExistence type="predicted"/>
<feature type="compositionally biased region" description="Basic residues" evidence="1">
    <location>
        <begin position="45"/>
        <end position="56"/>
    </location>
</feature>
<feature type="compositionally biased region" description="Basic residues" evidence="1">
    <location>
        <begin position="17"/>
        <end position="34"/>
    </location>
</feature>
<dbReference type="AlphaFoldDB" id="A0A6J4RY21"/>